<evidence type="ECO:0000313" key="7">
    <source>
        <dbReference type="Proteomes" id="UP000480178"/>
    </source>
</evidence>
<keyword evidence="3" id="KW-1133">Transmembrane helix</keyword>
<dbReference type="InterPro" id="IPR018391">
    <property type="entry name" value="PQQ_b-propeller_rpt"/>
</dbReference>
<sequence length="485" mass="53463">MVLLGCLQCTGKKSQLVWDKNFFIIGSQSSPRAADLNDDGVLDMVIGAGKNEFQESEQGIIALNGKTGDILWQQTASDQVYGTATFYDISGDGVQDVFIGGRSPHLKALDGKTGKVLWEYKYQFENDSILQYARYNFYNLALVPDQNKDGFPELLTLNGGNAKAEPNSEENRFPGVLMVLDSKTGLVLAADTMPDGKESYMSPMCFAQPGSQEYHIIFGTGGETISGSLYMARLSDLMQRKLSAATILATEKGHGFVAPPVLADISGDGFYDIVAISHGSTAFAINGRNHKLLWQRNIPGTESSNSFAVGYFTNDKVPDFFTFVSKGVWPANTGTLQILLDGKDGHIAYQNNLGCSGFSSPVVYDLNNDGRDEAIISINEYDCNRNLIDKSSFTVENKLLAIDFNKQSVSPIDQTKGFKNIFSTPWLGDIDGDGYLDIVHCQYFSHSDLLSFLGMRMKRIDTPVKMRKEPLWGPIWVPEGMAYFR</sequence>
<comment type="subcellular location">
    <subcellularLocation>
        <location evidence="1">Membrane</location>
        <topology evidence="1">Single-pass membrane protein</topology>
    </subcellularLocation>
</comment>
<keyword evidence="2" id="KW-0812">Transmembrane</keyword>
<dbReference type="Proteomes" id="UP000480178">
    <property type="component" value="Chromosome"/>
</dbReference>
<evidence type="ECO:0000313" key="6">
    <source>
        <dbReference type="EMBL" id="QHT71942.1"/>
    </source>
</evidence>
<dbReference type="EMBL" id="CP048222">
    <property type="protein sequence ID" value="QHT71942.1"/>
    <property type="molecule type" value="Genomic_DNA"/>
</dbReference>
<organism evidence="6 7">
    <name type="scientific">Rhodocytophaga rosea</name>
    <dbReference type="NCBI Taxonomy" id="2704465"/>
    <lineage>
        <taxon>Bacteria</taxon>
        <taxon>Pseudomonadati</taxon>
        <taxon>Bacteroidota</taxon>
        <taxon>Cytophagia</taxon>
        <taxon>Cytophagales</taxon>
        <taxon>Rhodocytophagaceae</taxon>
        <taxon>Rhodocytophaga</taxon>
    </lineage>
</organism>
<reference evidence="6 7" key="1">
    <citation type="submission" date="2020-01" db="EMBL/GenBank/DDBJ databases">
        <authorList>
            <person name="Kim M.K."/>
        </authorList>
    </citation>
    <scope>NUCLEOTIDE SEQUENCE [LARGE SCALE GENOMIC DNA]</scope>
    <source>
        <strain evidence="6 7">172606-1</strain>
    </source>
</reference>
<dbReference type="Gene3D" id="2.130.10.130">
    <property type="entry name" value="Integrin alpha, N-terminal"/>
    <property type="match status" value="1"/>
</dbReference>
<evidence type="ECO:0000256" key="4">
    <source>
        <dbReference type="ARBA" id="ARBA00023136"/>
    </source>
</evidence>
<dbReference type="AlphaFoldDB" id="A0A6C0GX32"/>
<gene>
    <name evidence="6" type="ORF">GXP67_08925</name>
</gene>
<evidence type="ECO:0000256" key="3">
    <source>
        <dbReference type="ARBA" id="ARBA00022989"/>
    </source>
</evidence>
<protein>
    <submittedName>
        <fullName evidence="6">PQQ-binding-like beta-propeller repeat protein</fullName>
    </submittedName>
</protein>
<keyword evidence="4" id="KW-0472">Membrane</keyword>
<proteinExistence type="predicted"/>
<dbReference type="KEGG" id="rhoz:GXP67_08925"/>
<evidence type="ECO:0000259" key="5">
    <source>
        <dbReference type="Pfam" id="PF23727"/>
    </source>
</evidence>
<keyword evidence="7" id="KW-1185">Reference proteome</keyword>
<dbReference type="InterPro" id="IPR055409">
    <property type="entry name" value="Beta-prop_FAM234A_B"/>
</dbReference>
<dbReference type="InterPro" id="IPR045232">
    <property type="entry name" value="FAM234"/>
</dbReference>
<dbReference type="GO" id="GO:0016020">
    <property type="term" value="C:membrane"/>
    <property type="evidence" value="ECO:0007669"/>
    <property type="project" value="UniProtKB-SubCell"/>
</dbReference>
<evidence type="ECO:0000256" key="1">
    <source>
        <dbReference type="ARBA" id="ARBA00004167"/>
    </source>
</evidence>
<feature type="domain" description="FAM234A/B beta-propeller" evidence="5">
    <location>
        <begin position="60"/>
        <end position="354"/>
    </location>
</feature>
<dbReference type="PANTHER" id="PTHR21419:SF30">
    <property type="entry name" value="IG-LIKE DOMAIN-CONTAINING PROTEIN"/>
    <property type="match status" value="1"/>
</dbReference>
<evidence type="ECO:0000256" key="2">
    <source>
        <dbReference type="ARBA" id="ARBA00022692"/>
    </source>
</evidence>
<name>A0A6C0GX32_9BACT</name>
<dbReference type="SUPFAM" id="SSF69318">
    <property type="entry name" value="Integrin alpha N-terminal domain"/>
    <property type="match status" value="1"/>
</dbReference>
<dbReference type="SMART" id="SM00564">
    <property type="entry name" value="PQQ"/>
    <property type="match status" value="2"/>
</dbReference>
<dbReference type="Gene3D" id="2.40.10.480">
    <property type="match status" value="1"/>
</dbReference>
<dbReference type="Pfam" id="PF23727">
    <property type="entry name" value="Beta-prop_FAM234A_B"/>
    <property type="match status" value="1"/>
</dbReference>
<dbReference type="PANTHER" id="PTHR21419">
    <property type="match status" value="1"/>
</dbReference>
<accession>A0A6C0GX32</accession>
<dbReference type="InterPro" id="IPR028994">
    <property type="entry name" value="Integrin_alpha_N"/>
</dbReference>